<dbReference type="AlphaFoldDB" id="A0A2K3JN36"/>
<comment type="caution">
    <text evidence="1">The sequence shown here is derived from an EMBL/GenBank/DDBJ whole genome shotgun (WGS) entry which is preliminary data.</text>
</comment>
<evidence type="ECO:0000313" key="1">
    <source>
        <dbReference type="EMBL" id="PNX55437.1"/>
    </source>
</evidence>
<proteinExistence type="predicted"/>
<evidence type="ECO:0000313" key="2">
    <source>
        <dbReference type="Proteomes" id="UP000236291"/>
    </source>
</evidence>
<protein>
    <submittedName>
        <fullName evidence="1">IMP dehydrogenase/GMP reductase related</fullName>
    </submittedName>
</protein>
<dbReference type="Proteomes" id="UP000236291">
    <property type="component" value="Unassembled WGS sequence"/>
</dbReference>
<name>A0A2K3JN36_TRIPR</name>
<dbReference type="EMBL" id="ASHM01071531">
    <property type="protein sequence ID" value="PNX55437.1"/>
    <property type="molecule type" value="Genomic_DNA"/>
</dbReference>
<reference evidence="1 2" key="1">
    <citation type="journal article" date="2014" name="Am. J. Bot.">
        <title>Genome assembly and annotation for red clover (Trifolium pratense; Fabaceae).</title>
        <authorList>
            <person name="Istvanek J."/>
            <person name="Jaros M."/>
            <person name="Krenek A."/>
            <person name="Repkova J."/>
        </authorList>
    </citation>
    <scope>NUCLEOTIDE SEQUENCE [LARGE SCALE GENOMIC DNA]</scope>
    <source>
        <strain evidence="2">cv. Tatra</strain>
        <tissue evidence="1">Young leaves</tissue>
    </source>
</reference>
<accession>A0A2K3JN36</accession>
<sequence length="166" mass="19250">MPWALQHREIRANAIWKEVDRLLPHDVDRVCYEEHRHIYPLQPISLYSKWIICGPGSDRQPVCSFHGSGLDSSYARNSCFVPWLMAPNYMTWYMKISHPYLESLPPGDPPRPAELDTIIYEEAEADGQRTTTLITSMLDICQLIRALMANRDIPQDSHPYHALLQF</sequence>
<organism evidence="1 2">
    <name type="scientific">Trifolium pratense</name>
    <name type="common">Red clover</name>
    <dbReference type="NCBI Taxonomy" id="57577"/>
    <lineage>
        <taxon>Eukaryota</taxon>
        <taxon>Viridiplantae</taxon>
        <taxon>Streptophyta</taxon>
        <taxon>Embryophyta</taxon>
        <taxon>Tracheophyta</taxon>
        <taxon>Spermatophyta</taxon>
        <taxon>Magnoliopsida</taxon>
        <taxon>eudicotyledons</taxon>
        <taxon>Gunneridae</taxon>
        <taxon>Pentapetalae</taxon>
        <taxon>rosids</taxon>
        <taxon>fabids</taxon>
        <taxon>Fabales</taxon>
        <taxon>Fabaceae</taxon>
        <taxon>Papilionoideae</taxon>
        <taxon>50 kb inversion clade</taxon>
        <taxon>NPAAA clade</taxon>
        <taxon>Hologalegina</taxon>
        <taxon>IRL clade</taxon>
        <taxon>Trifolieae</taxon>
        <taxon>Trifolium</taxon>
    </lineage>
</organism>
<gene>
    <name evidence="1" type="ORF">L195_g049066</name>
</gene>
<reference evidence="1 2" key="2">
    <citation type="journal article" date="2017" name="Front. Plant Sci.">
        <title>Gene Classification and Mining of Molecular Markers Useful in Red Clover (Trifolium pratense) Breeding.</title>
        <authorList>
            <person name="Istvanek J."/>
            <person name="Dluhosova J."/>
            <person name="Dluhos P."/>
            <person name="Patkova L."/>
            <person name="Nedelnik J."/>
            <person name="Repkova J."/>
        </authorList>
    </citation>
    <scope>NUCLEOTIDE SEQUENCE [LARGE SCALE GENOMIC DNA]</scope>
    <source>
        <strain evidence="2">cv. Tatra</strain>
        <tissue evidence="1">Young leaves</tissue>
    </source>
</reference>
<feature type="non-terminal residue" evidence="1">
    <location>
        <position position="166"/>
    </location>
</feature>